<dbReference type="EMBL" id="CM042009">
    <property type="protein sequence ID" value="KAI3790334.1"/>
    <property type="molecule type" value="Genomic_DNA"/>
</dbReference>
<evidence type="ECO:0000313" key="2">
    <source>
        <dbReference type="Proteomes" id="UP001055811"/>
    </source>
</evidence>
<proteinExistence type="predicted"/>
<accession>A0ACB9H3L6</accession>
<organism evidence="1 2">
    <name type="scientific">Cichorium intybus</name>
    <name type="common">Chicory</name>
    <dbReference type="NCBI Taxonomy" id="13427"/>
    <lineage>
        <taxon>Eukaryota</taxon>
        <taxon>Viridiplantae</taxon>
        <taxon>Streptophyta</taxon>
        <taxon>Embryophyta</taxon>
        <taxon>Tracheophyta</taxon>
        <taxon>Spermatophyta</taxon>
        <taxon>Magnoliopsida</taxon>
        <taxon>eudicotyledons</taxon>
        <taxon>Gunneridae</taxon>
        <taxon>Pentapetalae</taxon>
        <taxon>asterids</taxon>
        <taxon>campanulids</taxon>
        <taxon>Asterales</taxon>
        <taxon>Asteraceae</taxon>
        <taxon>Cichorioideae</taxon>
        <taxon>Cichorieae</taxon>
        <taxon>Cichoriinae</taxon>
        <taxon>Cichorium</taxon>
    </lineage>
</organism>
<keyword evidence="2" id="KW-1185">Reference proteome</keyword>
<gene>
    <name evidence="1" type="ORF">L2E82_03299</name>
</gene>
<reference evidence="2" key="1">
    <citation type="journal article" date="2022" name="Mol. Ecol. Resour.">
        <title>The genomes of chicory, endive, great burdock and yacon provide insights into Asteraceae palaeo-polyploidization history and plant inulin production.</title>
        <authorList>
            <person name="Fan W."/>
            <person name="Wang S."/>
            <person name="Wang H."/>
            <person name="Wang A."/>
            <person name="Jiang F."/>
            <person name="Liu H."/>
            <person name="Zhao H."/>
            <person name="Xu D."/>
            <person name="Zhang Y."/>
        </authorList>
    </citation>
    <scope>NUCLEOTIDE SEQUENCE [LARGE SCALE GENOMIC DNA]</scope>
    <source>
        <strain evidence="2">cv. Punajuju</strain>
    </source>
</reference>
<name>A0ACB9H3L6_CICIN</name>
<dbReference type="Proteomes" id="UP001055811">
    <property type="component" value="Linkage Group LG01"/>
</dbReference>
<evidence type="ECO:0000313" key="1">
    <source>
        <dbReference type="EMBL" id="KAI3790334.1"/>
    </source>
</evidence>
<reference evidence="1 2" key="2">
    <citation type="journal article" date="2022" name="Mol. Ecol. Resour.">
        <title>The genomes of chicory, endive, great burdock and yacon provide insights into Asteraceae paleo-polyploidization history and plant inulin production.</title>
        <authorList>
            <person name="Fan W."/>
            <person name="Wang S."/>
            <person name="Wang H."/>
            <person name="Wang A."/>
            <person name="Jiang F."/>
            <person name="Liu H."/>
            <person name="Zhao H."/>
            <person name="Xu D."/>
            <person name="Zhang Y."/>
        </authorList>
    </citation>
    <scope>NUCLEOTIDE SEQUENCE [LARGE SCALE GENOMIC DNA]</scope>
    <source>
        <strain evidence="2">cv. Punajuju</strain>
        <tissue evidence="1">Leaves</tissue>
    </source>
</reference>
<protein>
    <submittedName>
        <fullName evidence="1">Uncharacterized protein</fullName>
    </submittedName>
</protein>
<comment type="caution">
    <text evidence="1">The sequence shown here is derived from an EMBL/GenBank/DDBJ whole genome shotgun (WGS) entry which is preliminary data.</text>
</comment>
<sequence>MAFTTSFSSASREQRWVDQISRKFIREVTIDISEENPICIFSVPKSAIIFKPDAYLPQVIALGPYHHMDPCLYDMERYKIASAKLFFHQNCPHQGNIKFRELLIDKIKELDPVVRGCYHSYVDLDDNTLSWIMAIDGLFFLNILQNHFVDLDDNKVARESILSRDLMLLENQIPFALLKEIYRTLKYNSSKKYDDEAELRLMMEHFCRANSPLKLASISSCGNHAGSHCLHLLDLMYQMIVNNGLSDTQRSSSDEEVVEKQDDSDETEVIEEDMNSVCDNIGAITKVGMNFGIGRKILKPFQVIQDIPWDKILTVSGLKTVKDPGKHEGPMVQEIKIPSVSSLHYYAGIDFRCISGGIRDIKFVEEEATLYLPVITLDVNSEVVLRNLVAYETAMNYSHSKSSISQFVDLLSGIIDNIEDAKLLKQKGIIKGDLPNDQIAELFNGINKATNNSCSKTVANINKYYKKRLVVKTYKFIKKRLVSLWKVMTSLLTVLLLLLLVLYSFCEFYGCPNLFGSSS</sequence>